<reference evidence="2 3" key="1">
    <citation type="journal article" date="2018" name="Arch. Microbiol.">
        <title>Hymenobacter segetis sp. nov., isolated from soil.</title>
        <authorList>
            <person name="Ten L.N."/>
            <person name="Lim S.J."/>
            <person name="Kim B.O."/>
            <person name="Kang I.K."/>
            <person name="Jung H.Y."/>
        </authorList>
    </citation>
    <scope>NUCLEOTIDE SEQUENCE [LARGE SCALE GENOMIC DNA]</scope>
    <source>
        <strain evidence="2 3">S7-3-11</strain>
    </source>
</reference>
<dbReference type="RefSeq" id="WP_342297266.1">
    <property type="nucleotide sequence ID" value="NZ_JBCEVZ010000015.1"/>
</dbReference>
<gene>
    <name evidence="2" type="ORF">AAFH49_08345</name>
</gene>
<dbReference type="EMBL" id="JBCEVZ010000015">
    <property type="protein sequence ID" value="MEL5994215.1"/>
    <property type="molecule type" value="Genomic_DNA"/>
</dbReference>
<feature type="signal peptide" evidence="1">
    <location>
        <begin position="1"/>
        <end position="25"/>
    </location>
</feature>
<name>A0ABU9LU69_9BACT</name>
<comment type="caution">
    <text evidence="2">The sequence shown here is derived from an EMBL/GenBank/DDBJ whole genome shotgun (WGS) entry which is preliminary data.</text>
</comment>
<sequence length="193" mass="20809">MTHLLPFRFSAILLLGLGLLPGCCANNVCDCPGEAQADAIKLVFSQTDFPIRADLDTIVLQRYPLVIVPASGSNPGTKPETVTLIRSVAQAYDTIVINNSTPFGQVSTAKLDQYQYYVCYYPAPHRKSPAFALVIDKVALKGNLDGNGCCTCYTNTQKDITTRKDITASASTALTVNLKDKGLPAFPAFTITK</sequence>
<evidence type="ECO:0000313" key="3">
    <source>
        <dbReference type="Proteomes" id="UP001479606"/>
    </source>
</evidence>
<organism evidence="2 3">
    <name type="scientific">Hymenobacter segetis</name>
    <dbReference type="NCBI Taxonomy" id="2025509"/>
    <lineage>
        <taxon>Bacteria</taxon>
        <taxon>Pseudomonadati</taxon>
        <taxon>Bacteroidota</taxon>
        <taxon>Cytophagia</taxon>
        <taxon>Cytophagales</taxon>
        <taxon>Hymenobacteraceae</taxon>
        <taxon>Hymenobacter</taxon>
    </lineage>
</organism>
<feature type="chain" id="PRO_5046081470" description="Lipoprotein" evidence="1">
    <location>
        <begin position="26"/>
        <end position="193"/>
    </location>
</feature>
<proteinExistence type="predicted"/>
<dbReference type="Proteomes" id="UP001479606">
    <property type="component" value="Unassembled WGS sequence"/>
</dbReference>
<keyword evidence="3" id="KW-1185">Reference proteome</keyword>
<evidence type="ECO:0000256" key="1">
    <source>
        <dbReference type="SAM" id="SignalP"/>
    </source>
</evidence>
<evidence type="ECO:0008006" key="4">
    <source>
        <dbReference type="Google" id="ProtNLM"/>
    </source>
</evidence>
<accession>A0ABU9LU69</accession>
<protein>
    <recommendedName>
        <fullName evidence="4">Lipoprotein</fullName>
    </recommendedName>
</protein>
<evidence type="ECO:0000313" key="2">
    <source>
        <dbReference type="EMBL" id="MEL5994215.1"/>
    </source>
</evidence>
<keyword evidence="1" id="KW-0732">Signal</keyword>